<comment type="caution">
    <text evidence="1">The sequence shown here is derived from an EMBL/GenBank/DDBJ whole genome shotgun (WGS) entry which is preliminary data.</text>
</comment>
<evidence type="ECO:0000313" key="1">
    <source>
        <dbReference type="EMBL" id="CAF0701092.1"/>
    </source>
</evidence>
<name>A0A8J2BRB5_9BACT</name>
<accession>A0A8J2BRB5</accession>
<protein>
    <submittedName>
        <fullName evidence="1">Uncharacterized protein</fullName>
    </submittedName>
</protein>
<gene>
    <name evidence="1" type="ORF">MPNT_40134</name>
</gene>
<reference evidence="1" key="1">
    <citation type="submission" date="2021-02" db="EMBL/GenBank/DDBJ databases">
        <authorList>
            <person name="Cremers G."/>
            <person name="Picone N."/>
        </authorList>
    </citation>
    <scope>NUCLEOTIDE SEQUENCE</scope>
    <source>
        <strain evidence="1">PQ17</strain>
    </source>
</reference>
<dbReference type="EMBL" id="CAJNOB010000034">
    <property type="protein sequence ID" value="CAF0701092.1"/>
    <property type="molecule type" value="Genomic_DNA"/>
</dbReference>
<organism evidence="1 2">
    <name type="scientific">Candidatus Methylacidithermus pantelleriae</name>
    <dbReference type="NCBI Taxonomy" id="2744239"/>
    <lineage>
        <taxon>Bacteria</taxon>
        <taxon>Pseudomonadati</taxon>
        <taxon>Verrucomicrobiota</taxon>
        <taxon>Methylacidiphilae</taxon>
        <taxon>Methylacidiphilales</taxon>
        <taxon>Methylacidiphilaceae</taxon>
        <taxon>Candidatus Methylacidithermus</taxon>
    </lineage>
</organism>
<evidence type="ECO:0000313" key="2">
    <source>
        <dbReference type="Proteomes" id="UP000663859"/>
    </source>
</evidence>
<keyword evidence="2" id="KW-1185">Reference proteome</keyword>
<dbReference type="AlphaFoldDB" id="A0A8J2BRB5"/>
<dbReference type="Proteomes" id="UP000663859">
    <property type="component" value="Unassembled WGS sequence"/>
</dbReference>
<sequence>MHFDKRTYTRKGERVLLSTIDGRIKFPLHGGDYPTRIPASGRPKEAEWVVRDRTWYRNPVVERKESHALGSSPMLRREVG</sequence>
<proteinExistence type="predicted"/>